<evidence type="ECO:0000313" key="2">
    <source>
        <dbReference type="EMBL" id="KAK6527605.1"/>
    </source>
</evidence>
<dbReference type="CDD" id="cd02947">
    <property type="entry name" value="TRX_family"/>
    <property type="match status" value="1"/>
</dbReference>
<dbReference type="Gene3D" id="3.40.30.10">
    <property type="entry name" value="Glutaredoxin"/>
    <property type="match status" value="1"/>
</dbReference>
<dbReference type="InterPro" id="IPR036249">
    <property type="entry name" value="Thioredoxin-like_sf"/>
</dbReference>
<dbReference type="PANTHER" id="PTHR10438">
    <property type="entry name" value="THIOREDOXIN"/>
    <property type="match status" value="1"/>
</dbReference>
<dbReference type="AlphaFoldDB" id="A0AAV9WXU3"/>
<dbReference type="Pfam" id="PF00085">
    <property type="entry name" value="Thioredoxin"/>
    <property type="match status" value="1"/>
</dbReference>
<dbReference type="Proteomes" id="UP001365542">
    <property type="component" value="Unassembled WGS sequence"/>
</dbReference>
<protein>
    <submittedName>
        <fullName evidence="2">Thioredoxin</fullName>
    </submittedName>
</protein>
<evidence type="ECO:0000313" key="3">
    <source>
        <dbReference type="Proteomes" id="UP001365542"/>
    </source>
</evidence>
<sequence length="108" mass="12085">MAHRVTSHADYTTQLDAAGHKLVVVFFDAPWSGTCKGLTPSINEMAGEFQNDAVFLLVDIDDRSEIARTFFVKDLPYVAFVKNKESVGHLQGRHVTQTSIHDDITKHK</sequence>
<feature type="domain" description="Thioredoxin" evidence="1">
    <location>
        <begin position="1"/>
        <end position="108"/>
    </location>
</feature>
<evidence type="ECO:0000259" key="1">
    <source>
        <dbReference type="PROSITE" id="PS51352"/>
    </source>
</evidence>
<proteinExistence type="predicted"/>
<dbReference type="InterPro" id="IPR050620">
    <property type="entry name" value="Thioredoxin_H-type-like"/>
</dbReference>
<organism evidence="2 3">
    <name type="scientific">Orbilia ellipsospora</name>
    <dbReference type="NCBI Taxonomy" id="2528407"/>
    <lineage>
        <taxon>Eukaryota</taxon>
        <taxon>Fungi</taxon>
        <taxon>Dikarya</taxon>
        <taxon>Ascomycota</taxon>
        <taxon>Pezizomycotina</taxon>
        <taxon>Orbiliomycetes</taxon>
        <taxon>Orbiliales</taxon>
        <taxon>Orbiliaceae</taxon>
        <taxon>Orbilia</taxon>
    </lineage>
</organism>
<dbReference type="InterPro" id="IPR013766">
    <property type="entry name" value="Thioredoxin_domain"/>
</dbReference>
<comment type="caution">
    <text evidence="2">The sequence shown here is derived from an EMBL/GenBank/DDBJ whole genome shotgun (WGS) entry which is preliminary data.</text>
</comment>
<gene>
    <name evidence="2" type="primary">TRX-2</name>
    <name evidence="2" type="ORF">TWF694_004589</name>
</gene>
<dbReference type="EMBL" id="JAVHJO010000015">
    <property type="protein sequence ID" value="KAK6527605.1"/>
    <property type="molecule type" value="Genomic_DNA"/>
</dbReference>
<name>A0AAV9WXU3_9PEZI</name>
<dbReference type="PANTHER" id="PTHR10438:SF463">
    <property type="entry name" value="THIOREDOXIN"/>
    <property type="match status" value="1"/>
</dbReference>
<reference evidence="2 3" key="1">
    <citation type="submission" date="2019-10" db="EMBL/GenBank/DDBJ databases">
        <authorList>
            <person name="Palmer J.M."/>
        </authorList>
    </citation>
    <scope>NUCLEOTIDE SEQUENCE [LARGE SCALE GENOMIC DNA]</scope>
    <source>
        <strain evidence="2 3">TWF694</strain>
    </source>
</reference>
<dbReference type="SUPFAM" id="SSF52833">
    <property type="entry name" value="Thioredoxin-like"/>
    <property type="match status" value="1"/>
</dbReference>
<accession>A0AAV9WXU3</accession>
<keyword evidence="3" id="KW-1185">Reference proteome</keyword>
<dbReference type="PROSITE" id="PS51352">
    <property type="entry name" value="THIOREDOXIN_2"/>
    <property type="match status" value="1"/>
</dbReference>